<name>A0A088SKI9_LEIPA</name>
<dbReference type="InterPro" id="IPR027450">
    <property type="entry name" value="AlkB-like"/>
</dbReference>
<evidence type="ECO:0000313" key="2">
    <source>
        <dbReference type="EMBL" id="AIO02342.1"/>
    </source>
</evidence>
<dbReference type="Proteomes" id="UP000063063">
    <property type="component" value="Chromosome 35"/>
</dbReference>
<dbReference type="RefSeq" id="XP_010703142.1">
    <property type="nucleotide sequence ID" value="XM_010704840.1"/>
</dbReference>
<dbReference type="KEGG" id="lpan:LPMP_352050"/>
<dbReference type="eggNOG" id="KOG3959">
    <property type="taxonomic scope" value="Eukaryota"/>
</dbReference>
<gene>
    <name evidence="2" type="ORF">LPMP_352050</name>
</gene>
<dbReference type="OrthoDB" id="442860at2759"/>
<sequence length="297" mass="33306">MEEHSSPCVCSGIRFCAKCRDTLRVQQLFSGSVFLSSASSVIEKQWHNDRLSSCSFAIIGKSTLSYCIECMTIFKSEAPIKSCVDHQGAISTSVVISGLVVFQDVLTEEEETALIYYLDNSHPFPPWKESQSGRRKQDYGPKRNFKKKKVRPAEIPAMPLALEPVCATISSTTENFTGRAYRIAEVSALEYVEGKMSNFDPHIDDTWLWGDRIAGLNLNEPCVVTFVEPDGVCCDVYLPRRSFFLMSGNCRYKWMHGIRPEHVRGRRISLTFRELSDEILADAGTSEVVLSAASTFV</sequence>
<dbReference type="FunFam" id="2.60.120.590:FF:000026">
    <property type="entry name" value="2OG-Fe(II) oxygenase superfamily, putative"/>
    <property type="match status" value="1"/>
</dbReference>
<dbReference type="Gene3D" id="2.60.120.590">
    <property type="entry name" value="Alpha-ketoglutarate-dependent dioxygenase AlkB-like"/>
    <property type="match status" value="1"/>
</dbReference>
<evidence type="ECO:0000313" key="3">
    <source>
        <dbReference type="Proteomes" id="UP000063063"/>
    </source>
</evidence>
<proteinExistence type="predicted"/>
<dbReference type="PROSITE" id="PS51471">
    <property type="entry name" value="FE2OG_OXY"/>
    <property type="match status" value="1"/>
</dbReference>
<dbReference type="GO" id="GO:0051213">
    <property type="term" value="F:dioxygenase activity"/>
    <property type="evidence" value="ECO:0007669"/>
    <property type="project" value="UniProtKB-KW"/>
</dbReference>
<keyword evidence="2" id="KW-0560">Oxidoreductase</keyword>
<dbReference type="InterPro" id="IPR032857">
    <property type="entry name" value="ALKBH4"/>
</dbReference>
<organism evidence="2 3">
    <name type="scientific">Leishmania panamensis</name>
    <dbReference type="NCBI Taxonomy" id="5679"/>
    <lineage>
        <taxon>Eukaryota</taxon>
        <taxon>Discoba</taxon>
        <taxon>Euglenozoa</taxon>
        <taxon>Kinetoplastea</taxon>
        <taxon>Metakinetoplastina</taxon>
        <taxon>Trypanosomatida</taxon>
        <taxon>Trypanosomatidae</taxon>
        <taxon>Leishmaniinae</taxon>
        <taxon>Leishmania</taxon>
        <taxon>Leishmania guyanensis species complex</taxon>
    </lineage>
</organism>
<dbReference type="GO" id="GO:0032451">
    <property type="term" value="F:demethylase activity"/>
    <property type="evidence" value="ECO:0007669"/>
    <property type="project" value="TreeGrafter"/>
</dbReference>
<dbReference type="InterPro" id="IPR005123">
    <property type="entry name" value="Oxoglu/Fe-dep_dioxygenase_dom"/>
</dbReference>
<dbReference type="AlphaFoldDB" id="A0A088SKI9"/>
<dbReference type="GeneID" id="22579234"/>
<dbReference type="InterPro" id="IPR037151">
    <property type="entry name" value="AlkB-like_sf"/>
</dbReference>
<dbReference type="Pfam" id="PF13532">
    <property type="entry name" value="2OG-FeII_Oxy_2"/>
    <property type="match status" value="1"/>
</dbReference>
<reference evidence="2 3" key="1">
    <citation type="journal article" date="2015" name="Sci. Rep.">
        <title>The genome of Leishmania panamensis: insights into genomics of the L. (Viannia) subgenus.</title>
        <authorList>
            <person name="Llanes A."/>
            <person name="Restrepo C.M."/>
            <person name="Vecchio G.D."/>
            <person name="Anguizola F.J."/>
            <person name="Lleonart R."/>
        </authorList>
    </citation>
    <scope>NUCLEOTIDE SEQUENCE [LARGE SCALE GENOMIC DNA]</scope>
    <source>
        <strain evidence="2 3">MHOM/PA/94/PSC-1</strain>
    </source>
</reference>
<accession>A0A088SKI9</accession>
<keyword evidence="3" id="KW-1185">Reference proteome</keyword>
<dbReference type="SUPFAM" id="SSF51197">
    <property type="entry name" value="Clavaminate synthase-like"/>
    <property type="match status" value="1"/>
</dbReference>
<protein>
    <submittedName>
        <fullName evidence="2">Alpha-ketoglutarate-dependent dioxygenase AlkB-like, putative</fullName>
    </submittedName>
</protein>
<dbReference type="GO" id="GO:0070988">
    <property type="term" value="P:demethylation"/>
    <property type="evidence" value="ECO:0007669"/>
    <property type="project" value="InterPro"/>
</dbReference>
<feature type="domain" description="Fe2OG dioxygenase" evidence="1">
    <location>
        <begin position="182"/>
        <end position="276"/>
    </location>
</feature>
<dbReference type="EMBL" id="CP009404">
    <property type="protein sequence ID" value="AIO02342.1"/>
    <property type="molecule type" value="Genomic_DNA"/>
</dbReference>
<dbReference type="PANTHER" id="PTHR12463:SF1">
    <property type="entry name" value="2-OXOGLUTARATE AND FE-DEPENDENT OXYGENASE FAMILY PROTEIN"/>
    <property type="match status" value="1"/>
</dbReference>
<evidence type="ECO:0000259" key="1">
    <source>
        <dbReference type="PROSITE" id="PS51471"/>
    </source>
</evidence>
<dbReference type="PANTHER" id="PTHR12463">
    <property type="entry name" value="OXYGENASE-RELATED"/>
    <property type="match status" value="1"/>
</dbReference>
<keyword evidence="2" id="KW-0223">Dioxygenase</keyword>
<dbReference type="VEuPathDB" id="TriTrypDB:LPMP_352050"/>